<comment type="catalytic activity">
    <reaction evidence="10">
        <text>an acyl-CoA + a 1,2-diacyl-sn-glycerol = a triacyl-sn-glycerol + CoA</text>
        <dbReference type="Rhea" id="RHEA:10868"/>
        <dbReference type="ChEBI" id="CHEBI:17815"/>
        <dbReference type="ChEBI" id="CHEBI:57287"/>
        <dbReference type="ChEBI" id="CHEBI:58342"/>
        <dbReference type="ChEBI" id="CHEBI:64615"/>
        <dbReference type="EC" id="2.3.1.20"/>
    </reaction>
</comment>
<evidence type="ECO:0000259" key="12">
    <source>
        <dbReference type="Pfam" id="PF06974"/>
    </source>
</evidence>
<dbReference type="PANTHER" id="PTHR31650:SF1">
    <property type="entry name" value="WAX ESTER SYNTHASE_DIACYLGLYCEROL ACYLTRANSFERASE 4-RELATED"/>
    <property type="match status" value="1"/>
</dbReference>
<dbReference type="Proteomes" id="UP000199028">
    <property type="component" value="Unassembled WGS sequence"/>
</dbReference>
<dbReference type="InterPro" id="IPR004255">
    <property type="entry name" value="O-acyltransferase_WSD1_N"/>
</dbReference>
<evidence type="ECO:0000256" key="5">
    <source>
        <dbReference type="ARBA" id="ARBA00022516"/>
    </source>
</evidence>
<dbReference type="Pfam" id="PF03007">
    <property type="entry name" value="WS_DGAT_cat"/>
    <property type="match status" value="2"/>
</dbReference>
<evidence type="ECO:0000256" key="10">
    <source>
        <dbReference type="ARBA" id="ARBA00048109"/>
    </source>
</evidence>
<organism evidence="13 14">
    <name type="scientific">Lentzea flaviverrucosa</name>
    <dbReference type="NCBI Taxonomy" id="200379"/>
    <lineage>
        <taxon>Bacteria</taxon>
        <taxon>Bacillati</taxon>
        <taxon>Actinomycetota</taxon>
        <taxon>Actinomycetes</taxon>
        <taxon>Pseudonocardiales</taxon>
        <taxon>Pseudonocardiaceae</taxon>
        <taxon>Lentzea</taxon>
    </lineage>
</organism>
<evidence type="ECO:0000256" key="1">
    <source>
        <dbReference type="ARBA" id="ARBA00004771"/>
    </source>
</evidence>
<dbReference type="SUPFAM" id="SSF52777">
    <property type="entry name" value="CoA-dependent acyltransferases"/>
    <property type="match status" value="2"/>
</dbReference>
<dbReference type="EMBL" id="FOFT01000020">
    <property type="protein sequence ID" value="SES50463.1"/>
    <property type="molecule type" value="Genomic_DNA"/>
</dbReference>
<comment type="similarity">
    <text evidence="3">Belongs to the long-chain O-acyltransferase family.</text>
</comment>
<evidence type="ECO:0000313" key="14">
    <source>
        <dbReference type="Proteomes" id="UP000199028"/>
    </source>
</evidence>
<keyword evidence="9 13" id="KW-0012">Acyltransferase</keyword>
<evidence type="ECO:0000256" key="9">
    <source>
        <dbReference type="ARBA" id="ARBA00023315"/>
    </source>
</evidence>
<dbReference type="Gene3D" id="3.30.559.10">
    <property type="entry name" value="Chloramphenicol acetyltransferase-like domain"/>
    <property type="match status" value="1"/>
</dbReference>
<evidence type="ECO:0000256" key="6">
    <source>
        <dbReference type="ARBA" id="ARBA00022679"/>
    </source>
</evidence>
<dbReference type="UniPathway" id="UPA00282"/>
<comment type="pathway">
    <text evidence="2">Lipid metabolism.</text>
</comment>
<dbReference type="Pfam" id="PF06974">
    <property type="entry name" value="WS_DGAT_C"/>
    <property type="match status" value="1"/>
</dbReference>
<keyword evidence="7" id="KW-0319">Glycerol metabolism</keyword>
<proteinExistence type="inferred from homology"/>
<dbReference type="GO" id="GO:0005886">
    <property type="term" value="C:plasma membrane"/>
    <property type="evidence" value="ECO:0007669"/>
    <property type="project" value="TreeGrafter"/>
</dbReference>
<dbReference type="GO" id="GO:0071731">
    <property type="term" value="P:response to nitric oxide"/>
    <property type="evidence" value="ECO:0007669"/>
    <property type="project" value="TreeGrafter"/>
</dbReference>
<dbReference type="GO" id="GO:0019432">
    <property type="term" value="P:triglyceride biosynthetic process"/>
    <property type="evidence" value="ECO:0007669"/>
    <property type="project" value="UniProtKB-UniPathway"/>
</dbReference>
<keyword evidence="6 13" id="KW-0808">Transferase</keyword>
<keyword evidence="8" id="KW-0443">Lipid metabolism</keyword>
<dbReference type="GO" id="GO:0004144">
    <property type="term" value="F:diacylglycerol O-acyltransferase activity"/>
    <property type="evidence" value="ECO:0007669"/>
    <property type="project" value="UniProtKB-EC"/>
</dbReference>
<evidence type="ECO:0000256" key="8">
    <source>
        <dbReference type="ARBA" id="ARBA00023098"/>
    </source>
</evidence>
<evidence type="ECO:0000313" key="13">
    <source>
        <dbReference type="EMBL" id="SES50463.1"/>
    </source>
</evidence>
<sequence>MIDRTSSDDLVSLASGMQVGAVVVLERDPGGVEALLADRVRAVPRLRRRLIRAPFGCGRPVWVDDAGFDISRHVHRVVCPAPGDDAALLGIASSLVTRPLPRSSPLWSATLVTGLAEGRAALILVFHHVLSDGIGGLAVLANLVDGAPDVGTTPFPAPAPSRRQLAEDAWAARFGLPGRASFSGLRWPSSGSRCSLNHPTGPQRRQTMARTSVSRLHAAAHRCGGTVNDALLTAVTGALGTVLNGRGDHVDELVVSIPVSARRSTTATHLGNSTSVMPVALPTGGDTRSRLTRIAAITRSHKKSATSVAPIFRTLKFLGIADWFMNHQHVVHTVVTNVHGPDHPICLGGAQVVGLIPLSATTGNVTVAFAALSYGDAFTVTVVADPEHVPDLLVLTEALQTELDLLD</sequence>
<evidence type="ECO:0000256" key="3">
    <source>
        <dbReference type="ARBA" id="ARBA00009587"/>
    </source>
</evidence>
<keyword evidence="14" id="KW-1185">Reference proteome</keyword>
<dbReference type="InterPro" id="IPR023213">
    <property type="entry name" value="CAT-like_dom_sf"/>
</dbReference>
<dbReference type="RefSeq" id="WP_090072903.1">
    <property type="nucleotide sequence ID" value="NZ_FOFT01000020.1"/>
</dbReference>
<dbReference type="GO" id="GO:0006071">
    <property type="term" value="P:glycerol metabolic process"/>
    <property type="evidence" value="ECO:0007669"/>
    <property type="project" value="UniProtKB-KW"/>
</dbReference>
<evidence type="ECO:0000256" key="2">
    <source>
        <dbReference type="ARBA" id="ARBA00005189"/>
    </source>
</evidence>
<dbReference type="AlphaFoldDB" id="A0A1H9XXR1"/>
<keyword evidence="5" id="KW-0444">Lipid biosynthesis</keyword>
<evidence type="ECO:0000256" key="4">
    <source>
        <dbReference type="ARBA" id="ARBA00013244"/>
    </source>
</evidence>
<dbReference type="InterPro" id="IPR045034">
    <property type="entry name" value="O-acyltransferase_WSD1-like"/>
</dbReference>
<dbReference type="Gene3D" id="3.30.559.30">
    <property type="entry name" value="Nonribosomal peptide synthetase, condensation domain"/>
    <property type="match status" value="1"/>
</dbReference>
<dbReference type="GO" id="GO:0001666">
    <property type="term" value="P:response to hypoxia"/>
    <property type="evidence" value="ECO:0007669"/>
    <property type="project" value="TreeGrafter"/>
</dbReference>
<feature type="domain" description="O-acyltransferase WSD1 C-terminal" evidence="12">
    <location>
        <begin position="271"/>
        <end position="406"/>
    </location>
</feature>
<name>A0A1H9XXR1_9PSEU</name>
<evidence type="ECO:0000259" key="11">
    <source>
        <dbReference type="Pfam" id="PF03007"/>
    </source>
</evidence>
<evidence type="ECO:0000256" key="7">
    <source>
        <dbReference type="ARBA" id="ARBA00022798"/>
    </source>
</evidence>
<dbReference type="EC" id="2.3.1.20" evidence="4"/>
<accession>A0A1H9XXR1</accession>
<feature type="domain" description="O-acyltransferase WSD1-like N-terminal" evidence="11">
    <location>
        <begin position="17"/>
        <end position="163"/>
    </location>
</feature>
<reference evidence="14" key="1">
    <citation type="submission" date="2016-10" db="EMBL/GenBank/DDBJ databases">
        <authorList>
            <person name="Varghese N."/>
            <person name="Submissions S."/>
        </authorList>
    </citation>
    <scope>NUCLEOTIDE SEQUENCE [LARGE SCALE GENOMIC DNA]</scope>
    <source>
        <strain evidence="14">CGMCC 4.578</strain>
    </source>
</reference>
<dbReference type="OrthoDB" id="9810950at2"/>
<dbReference type="GO" id="GO:0051701">
    <property type="term" value="P:biological process involved in interaction with host"/>
    <property type="evidence" value="ECO:0007669"/>
    <property type="project" value="TreeGrafter"/>
</dbReference>
<dbReference type="PANTHER" id="PTHR31650">
    <property type="entry name" value="O-ACYLTRANSFERASE (WSD1-LIKE) FAMILY PROTEIN"/>
    <property type="match status" value="1"/>
</dbReference>
<dbReference type="InterPro" id="IPR009721">
    <property type="entry name" value="O-acyltransferase_WSD1_C"/>
</dbReference>
<feature type="domain" description="O-acyltransferase WSD1-like N-terminal" evidence="11">
    <location>
        <begin position="188"/>
        <end position="230"/>
    </location>
</feature>
<comment type="pathway">
    <text evidence="1">Glycerolipid metabolism; triacylglycerol biosynthesis.</text>
</comment>
<gene>
    <name evidence="13" type="ORF">SAMN05216195_12094</name>
</gene>
<protein>
    <recommendedName>
        <fullName evidence="4">diacylglycerol O-acyltransferase</fullName>
        <ecNumber evidence="4">2.3.1.20</ecNumber>
    </recommendedName>
</protein>